<evidence type="ECO:0000256" key="3">
    <source>
        <dbReference type="ARBA" id="ARBA00022448"/>
    </source>
</evidence>
<keyword evidence="9" id="KW-1185">Reference proteome</keyword>
<evidence type="ECO:0000256" key="5">
    <source>
        <dbReference type="SAM" id="MobiDB-lite"/>
    </source>
</evidence>
<dbReference type="Gene3D" id="3.40.50.1980">
    <property type="entry name" value="Nitrogenase molybdenum iron protein domain"/>
    <property type="match status" value="2"/>
</dbReference>
<dbReference type="PROSITE" id="PS50983">
    <property type="entry name" value="FE_B12_PBP"/>
    <property type="match status" value="1"/>
</dbReference>
<dbReference type="EMBL" id="WAGX01000004">
    <property type="protein sequence ID" value="KAB1439776.1"/>
    <property type="molecule type" value="Genomic_DNA"/>
</dbReference>
<dbReference type="AlphaFoldDB" id="A0A7V7UCZ2"/>
<dbReference type="PANTHER" id="PTHR30532">
    <property type="entry name" value="IRON III DICITRATE-BINDING PERIPLASMIC PROTEIN"/>
    <property type="match status" value="1"/>
</dbReference>
<dbReference type="PROSITE" id="PS51257">
    <property type="entry name" value="PROKAR_LIPOPROTEIN"/>
    <property type="match status" value="1"/>
</dbReference>
<name>A0A7V7UCZ2_9FIRM</name>
<dbReference type="PANTHER" id="PTHR30532:SF24">
    <property type="entry name" value="FERRIC ENTEROBACTIN-BINDING PERIPLASMIC PROTEIN FEPB"/>
    <property type="match status" value="1"/>
</dbReference>
<dbReference type="Proteomes" id="UP000461768">
    <property type="component" value="Unassembled WGS sequence"/>
</dbReference>
<dbReference type="InterPro" id="IPR051313">
    <property type="entry name" value="Bact_iron-sidero_bind"/>
</dbReference>
<protein>
    <submittedName>
        <fullName evidence="8">ABC transporter substrate-binding protein</fullName>
    </submittedName>
</protein>
<sequence length="347" mass="38450">MKKSLSIITIGMLSFSLLVGCGSDTTKEASTSDATTTTEVSENKTDNASNEEETKDSKTSQTQDVKGLTYPYIYTDEAGREVTIEKEPTAIVTNYLPLWESLTLLGIKPLAVSGAENYIATWDAFEGYDVSDVQDLGQKEVNLELLAQLQPDIILSQSYDAANAEIENFEKIAPVAVFGQKTKMDWRASLREVAKIVNKEEEAEKIITEIADKLATEREKLASEYDGQTVMQFSLMGEDKYFVAYRPDLYDKETGLGLNVPEGYTSSETYEQISMEAIVQMNPDYIFVNVFDGDEALFEALEENTVWQSLKAVQDGHVYRLDGGGHAPSALATLYTVNFITDALTTK</sequence>
<dbReference type="GO" id="GO:1901678">
    <property type="term" value="P:iron coordination entity transport"/>
    <property type="evidence" value="ECO:0007669"/>
    <property type="project" value="UniProtKB-ARBA"/>
</dbReference>
<dbReference type="GO" id="GO:0030288">
    <property type="term" value="C:outer membrane-bounded periplasmic space"/>
    <property type="evidence" value="ECO:0007669"/>
    <property type="project" value="TreeGrafter"/>
</dbReference>
<evidence type="ECO:0000259" key="7">
    <source>
        <dbReference type="PROSITE" id="PS50983"/>
    </source>
</evidence>
<keyword evidence="3" id="KW-0813">Transport</keyword>
<feature type="chain" id="PRO_5039444182" evidence="6">
    <location>
        <begin position="20"/>
        <end position="347"/>
    </location>
</feature>
<proteinExistence type="inferred from homology"/>
<dbReference type="OrthoDB" id="9787830at2"/>
<evidence type="ECO:0000256" key="6">
    <source>
        <dbReference type="SAM" id="SignalP"/>
    </source>
</evidence>
<dbReference type="RefSeq" id="WP_151142625.1">
    <property type="nucleotide sequence ID" value="NZ_WAGX01000004.1"/>
</dbReference>
<evidence type="ECO:0000313" key="8">
    <source>
        <dbReference type="EMBL" id="KAB1439776.1"/>
    </source>
</evidence>
<feature type="compositionally biased region" description="Low complexity" evidence="5">
    <location>
        <begin position="28"/>
        <end position="39"/>
    </location>
</feature>
<feature type="region of interest" description="Disordered" evidence="5">
    <location>
        <begin position="26"/>
        <end position="63"/>
    </location>
</feature>
<organism evidence="8 9">
    <name type="scientific">Candidatus Galacturonatibacter soehngenii</name>
    <dbReference type="NCBI Taxonomy" id="2307010"/>
    <lineage>
        <taxon>Bacteria</taxon>
        <taxon>Bacillati</taxon>
        <taxon>Bacillota</taxon>
        <taxon>Clostridia</taxon>
        <taxon>Lachnospirales</taxon>
        <taxon>Lachnospiraceae</taxon>
        <taxon>Candidatus Galacturonatibacter</taxon>
    </lineage>
</organism>
<reference evidence="8 9" key="1">
    <citation type="submission" date="2019-09" db="EMBL/GenBank/DDBJ databases">
        <authorList>
            <person name="Valk L.C."/>
        </authorList>
    </citation>
    <scope>NUCLEOTIDE SEQUENCE [LARGE SCALE GENOMIC DNA]</scope>
    <source>
        <strain evidence="8">GalUA</strain>
    </source>
</reference>
<comment type="caution">
    <text evidence="8">The sequence shown here is derived from an EMBL/GenBank/DDBJ whole genome shotgun (WGS) entry which is preliminary data.</text>
</comment>
<gene>
    <name evidence="8" type="ORF">F7O84_05165</name>
</gene>
<feature type="domain" description="Fe/B12 periplasmic-binding" evidence="7">
    <location>
        <begin position="90"/>
        <end position="347"/>
    </location>
</feature>
<keyword evidence="4 6" id="KW-0732">Signal</keyword>
<evidence type="ECO:0000256" key="4">
    <source>
        <dbReference type="ARBA" id="ARBA00022729"/>
    </source>
</evidence>
<reference evidence="8 9" key="2">
    <citation type="submission" date="2020-02" db="EMBL/GenBank/DDBJ databases">
        <title>Candidatus Galacturonibacter soehngenii shows hetero-acetogenic catabolism of galacturonic acid but lacks a canonical carbon monoxide dehydrogenase/acetyl-CoA synthase complex.</title>
        <authorList>
            <person name="Diender M."/>
            <person name="Stouten G.R."/>
            <person name="Petersen J.F."/>
            <person name="Nielsen P.H."/>
            <person name="Dueholm M.S."/>
            <person name="Pronk J.T."/>
            <person name="Van Loosdrecht M.C.M."/>
        </authorList>
    </citation>
    <scope>NUCLEOTIDE SEQUENCE [LARGE SCALE GENOMIC DNA]</scope>
    <source>
        <strain evidence="8">GalUA</strain>
    </source>
</reference>
<evidence type="ECO:0000256" key="1">
    <source>
        <dbReference type="ARBA" id="ARBA00004196"/>
    </source>
</evidence>
<accession>A0A7V7UCZ2</accession>
<dbReference type="Pfam" id="PF01497">
    <property type="entry name" value="Peripla_BP_2"/>
    <property type="match status" value="1"/>
</dbReference>
<evidence type="ECO:0000256" key="2">
    <source>
        <dbReference type="ARBA" id="ARBA00008814"/>
    </source>
</evidence>
<dbReference type="InterPro" id="IPR002491">
    <property type="entry name" value="ABC_transptr_periplasmic_BD"/>
</dbReference>
<dbReference type="SUPFAM" id="SSF53807">
    <property type="entry name" value="Helical backbone' metal receptor"/>
    <property type="match status" value="1"/>
</dbReference>
<comment type="similarity">
    <text evidence="2">Belongs to the bacterial solute-binding protein 8 family.</text>
</comment>
<feature type="signal peptide" evidence="6">
    <location>
        <begin position="1"/>
        <end position="19"/>
    </location>
</feature>
<evidence type="ECO:0000313" key="9">
    <source>
        <dbReference type="Proteomes" id="UP000461768"/>
    </source>
</evidence>
<comment type="subcellular location">
    <subcellularLocation>
        <location evidence="1">Cell envelope</location>
    </subcellularLocation>
</comment>